<dbReference type="CDD" id="cd03747">
    <property type="entry name" value="Ntn_PGA_like"/>
    <property type="match status" value="1"/>
</dbReference>
<dbReference type="Gene3D" id="3.60.20.10">
    <property type="entry name" value="Glutamine Phosphoribosylpyrophosphate, subunit 1, domain 1"/>
    <property type="match status" value="1"/>
</dbReference>
<reference evidence="6 7" key="1">
    <citation type="submission" date="2017-05" db="EMBL/GenBank/DDBJ databases">
        <authorList>
            <person name="Varghese N."/>
            <person name="Submissions S."/>
        </authorList>
    </citation>
    <scope>NUCLEOTIDE SEQUENCE [LARGE SCALE GENOMIC DNA]</scope>
    <source>
        <strain evidence="6 7">DSM 21985</strain>
    </source>
</reference>
<dbReference type="PANTHER" id="PTHR34218:SF4">
    <property type="entry name" value="ACYL-HOMOSERINE LACTONE ACYLASE QUIP"/>
    <property type="match status" value="1"/>
</dbReference>
<dbReference type="InterPro" id="IPR043147">
    <property type="entry name" value="Penicillin_amidase_A-knob"/>
</dbReference>
<sequence length="804" mass="91067">MNPIKATASFLILLAVIITLNAKIGPVPPLGAFLDPEAGFWANAVTNTAESETLDIPGLQEEVTVYFDERNVPHIFAQNEHDLFLAQGYIVARDRLFQMEMQTYDAAGRLAEVVGPQLLQRDLNTRRRGMAYGAEQAMEAINQDSLISSIVNAYADGVNAYIDELSPADYPVEYKILGIEPETWEPIKTAYLLKNMTRMLAGRHNDVRTSNTIQYFGDDFVEKYFTRKPELNDPIIPPSKEWDFDGDIPPSPDSLFTPSVSKVIDPFPFQEGIGSNNWVVSGEKTASGYPILANDPHLGLSLPSIWYETQLHAPGINVYGVGLQGSPSIIIGFNEQTAWGTTNVGSDVMDWYEIQFRDESKQEYWHDGQWKPTTQRVEEIKVRGENTVRDTVIYTHHGPVFEVETSTGEDGPVYHALRWIAHEASNDLRTFYGFNKMENYEDYREAVNNYTAPAQNFVFADTAGDIALWITGKLPKKWEHQGRTVSDGTDATYDWQGWIPSGQNPHIKNPERGFVSSANQESAAPNYPYYLDDDFAPYERGRRINDLLAEMNNITPQDMQRMQMDSYAYNAATIIPEMIAWTDRSKLDETELEVLDLMSNWDFHMDAEKSAPSVYLRWFNQFYRAVWSDEFEGTEANLRYPARDIFVEVIKNEPTMAFVDDINTPEVESLGMLATQTFKETVAELTEEYGPDIESWQWGYDIDNDLNHIAQIPGFGAQDLFTSGSAEAINAVRGTHGPSWRMVVELGPEVKGWGVYPGGQSGNPGSPNYDNTIEAWRTSQLFELNFLRDEPEEYQYKLELSSRN</sequence>
<dbReference type="GO" id="GO:0017000">
    <property type="term" value="P:antibiotic biosynthetic process"/>
    <property type="evidence" value="ECO:0007669"/>
    <property type="project" value="InterPro"/>
</dbReference>
<dbReference type="PIRSF" id="PIRSF001227">
    <property type="entry name" value="Pen_acylase"/>
    <property type="match status" value="1"/>
</dbReference>
<dbReference type="Pfam" id="PF01804">
    <property type="entry name" value="Penicil_amidase"/>
    <property type="match status" value="1"/>
</dbReference>
<evidence type="ECO:0000256" key="3">
    <source>
        <dbReference type="ARBA" id="ARBA00023145"/>
    </source>
</evidence>
<keyword evidence="5" id="KW-0479">Metal-binding</keyword>
<dbReference type="Proteomes" id="UP000317557">
    <property type="component" value="Unassembled WGS sequence"/>
</dbReference>
<dbReference type="InterPro" id="IPR029055">
    <property type="entry name" value="Ntn_hydrolases_N"/>
</dbReference>
<proteinExistence type="inferred from homology"/>
<dbReference type="AlphaFoldDB" id="A0A521BRY4"/>
<evidence type="ECO:0000256" key="5">
    <source>
        <dbReference type="PIRSR" id="PIRSR001227-2"/>
    </source>
</evidence>
<protein>
    <submittedName>
        <fullName evidence="6">Penicillin amidase</fullName>
    </submittedName>
</protein>
<dbReference type="InterPro" id="IPR014395">
    <property type="entry name" value="Pen/GL7ACA/AHL_acylase"/>
</dbReference>
<dbReference type="InterPro" id="IPR043146">
    <property type="entry name" value="Penicillin_amidase_N_B-knob"/>
</dbReference>
<keyword evidence="2" id="KW-0378">Hydrolase</keyword>
<dbReference type="Gene3D" id="1.10.1400.10">
    <property type="match status" value="1"/>
</dbReference>
<feature type="active site" description="Nucleophile" evidence="4">
    <location>
        <position position="275"/>
    </location>
</feature>
<keyword evidence="3" id="KW-0865">Zymogen</keyword>
<keyword evidence="7" id="KW-1185">Reference proteome</keyword>
<dbReference type="InterPro" id="IPR023343">
    <property type="entry name" value="Penicillin_amidase_dom1"/>
</dbReference>
<dbReference type="RefSeq" id="WP_142453465.1">
    <property type="nucleotide sequence ID" value="NZ_FXTP01000003.1"/>
</dbReference>
<comment type="similarity">
    <text evidence="1">Belongs to the peptidase S45 family.</text>
</comment>
<organism evidence="6 7">
    <name type="scientific">Gracilimonas mengyeensis</name>
    <dbReference type="NCBI Taxonomy" id="1302730"/>
    <lineage>
        <taxon>Bacteria</taxon>
        <taxon>Pseudomonadati</taxon>
        <taxon>Balneolota</taxon>
        <taxon>Balneolia</taxon>
        <taxon>Balneolales</taxon>
        <taxon>Balneolaceae</taxon>
        <taxon>Gracilimonas</taxon>
    </lineage>
</organism>
<feature type="binding site" evidence="5">
    <location>
        <position position="350"/>
    </location>
    <ligand>
        <name>Ca(2+)</name>
        <dbReference type="ChEBI" id="CHEBI:29108"/>
    </ligand>
</feature>
<dbReference type="Gene3D" id="1.10.439.10">
    <property type="entry name" value="Penicillin Amidohydrolase, domain 1"/>
    <property type="match status" value="1"/>
</dbReference>
<comment type="cofactor">
    <cofactor evidence="5">
        <name>Ca(2+)</name>
        <dbReference type="ChEBI" id="CHEBI:29108"/>
    </cofactor>
    <text evidence="5">Binds 1 Ca(2+) ion per dimer.</text>
</comment>
<dbReference type="GO" id="GO:0016811">
    <property type="term" value="F:hydrolase activity, acting on carbon-nitrogen (but not peptide) bonds, in linear amides"/>
    <property type="evidence" value="ECO:0007669"/>
    <property type="project" value="InterPro"/>
</dbReference>
<accession>A0A521BRY4</accession>
<dbReference type="InterPro" id="IPR002692">
    <property type="entry name" value="S45"/>
</dbReference>
<keyword evidence="5" id="KW-0106">Calcium</keyword>
<evidence type="ECO:0000313" key="6">
    <source>
        <dbReference type="EMBL" id="SMO49942.1"/>
    </source>
</evidence>
<evidence type="ECO:0000256" key="2">
    <source>
        <dbReference type="ARBA" id="ARBA00022801"/>
    </source>
</evidence>
<dbReference type="GO" id="GO:0046872">
    <property type="term" value="F:metal ion binding"/>
    <property type="evidence" value="ECO:0007669"/>
    <property type="project" value="UniProtKB-KW"/>
</dbReference>
<dbReference type="PANTHER" id="PTHR34218">
    <property type="entry name" value="PEPTIDASE S45 PENICILLIN AMIDASE"/>
    <property type="match status" value="1"/>
</dbReference>
<feature type="binding site" evidence="5">
    <location>
        <position position="347"/>
    </location>
    <ligand>
        <name>Ca(2+)</name>
        <dbReference type="ChEBI" id="CHEBI:29108"/>
    </ligand>
</feature>
<dbReference type="EMBL" id="FXTP01000003">
    <property type="protein sequence ID" value="SMO49942.1"/>
    <property type="molecule type" value="Genomic_DNA"/>
</dbReference>
<evidence type="ECO:0000256" key="1">
    <source>
        <dbReference type="ARBA" id="ARBA00006586"/>
    </source>
</evidence>
<dbReference type="SUPFAM" id="SSF56235">
    <property type="entry name" value="N-terminal nucleophile aminohydrolases (Ntn hydrolases)"/>
    <property type="match status" value="1"/>
</dbReference>
<dbReference type="OrthoDB" id="9759796at2"/>
<gene>
    <name evidence="6" type="ORF">SAMN06265219_10327</name>
</gene>
<evidence type="ECO:0000313" key="7">
    <source>
        <dbReference type="Proteomes" id="UP000317557"/>
    </source>
</evidence>
<dbReference type="Gene3D" id="2.30.120.10">
    <property type="match status" value="1"/>
</dbReference>
<name>A0A521BRY4_9BACT</name>
<evidence type="ECO:0000256" key="4">
    <source>
        <dbReference type="PIRSR" id="PIRSR001227-1"/>
    </source>
</evidence>